<dbReference type="Gene3D" id="3.90.1300.10">
    <property type="entry name" value="Amidase signature (AS) domain"/>
    <property type="match status" value="1"/>
</dbReference>
<keyword evidence="3" id="KW-1133">Transmembrane helix</keyword>
<evidence type="ECO:0000259" key="4">
    <source>
        <dbReference type="Pfam" id="PF01425"/>
    </source>
</evidence>
<dbReference type="CDD" id="cd05251">
    <property type="entry name" value="NmrA_like_SDR_a"/>
    <property type="match status" value="1"/>
</dbReference>
<feature type="domain" description="Amidase" evidence="4">
    <location>
        <begin position="539"/>
        <end position="959"/>
    </location>
</feature>
<dbReference type="GO" id="GO:0003824">
    <property type="term" value="F:catalytic activity"/>
    <property type="evidence" value="ECO:0007669"/>
    <property type="project" value="InterPro"/>
</dbReference>
<proteinExistence type="inferred from homology"/>
<evidence type="ECO:0000256" key="1">
    <source>
        <dbReference type="ARBA" id="ARBA00009199"/>
    </source>
</evidence>
<dbReference type="Pfam" id="PF05368">
    <property type="entry name" value="NmrA"/>
    <property type="match status" value="1"/>
</dbReference>
<dbReference type="InterPro" id="IPR000120">
    <property type="entry name" value="Amidase"/>
</dbReference>
<gene>
    <name evidence="6" type="ORF">BN1723_006166</name>
</gene>
<dbReference type="AlphaFoldDB" id="A0A0G4NDQ9"/>
<name>A0A0G4NDQ9_VERLO</name>
<reference evidence="7" key="1">
    <citation type="submission" date="2015-05" db="EMBL/GenBank/DDBJ databases">
        <authorList>
            <person name="Fogelqvist Johan"/>
        </authorList>
    </citation>
    <scope>NUCLEOTIDE SEQUENCE [LARGE SCALE GENOMIC DNA]</scope>
</reference>
<dbReference type="SUPFAM" id="SSF75304">
    <property type="entry name" value="Amidase signature (AS) enzymes"/>
    <property type="match status" value="1"/>
</dbReference>
<dbReference type="PROSITE" id="PS00571">
    <property type="entry name" value="AMIDASES"/>
    <property type="match status" value="1"/>
</dbReference>
<feature type="compositionally biased region" description="Basic and acidic residues" evidence="2">
    <location>
        <begin position="48"/>
        <end position="58"/>
    </location>
</feature>
<dbReference type="InterPro" id="IPR020556">
    <property type="entry name" value="Amidase_CS"/>
</dbReference>
<dbReference type="Proteomes" id="UP000045706">
    <property type="component" value="Unassembled WGS sequence"/>
</dbReference>
<feature type="domain" description="NmrA-like" evidence="5">
    <location>
        <begin position="3"/>
        <end position="331"/>
    </location>
</feature>
<feature type="region of interest" description="Disordered" evidence="2">
    <location>
        <begin position="43"/>
        <end position="65"/>
    </location>
</feature>
<feature type="transmembrane region" description="Helical" evidence="3">
    <location>
        <begin position="1005"/>
        <end position="1029"/>
    </location>
</feature>
<dbReference type="PANTHER" id="PTHR11895">
    <property type="entry name" value="TRANSAMIDASE"/>
    <property type="match status" value="1"/>
</dbReference>
<organism evidence="6 7">
    <name type="scientific">Verticillium longisporum</name>
    <name type="common">Verticillium dahliae var. longisporum</name>
    <dbReference type="NCBI Taxonomy" id="100787"/>
    <lineage>
        <taxon>Eukaryota</taxon>
        <taxon>Fungi</taxon>
        <taxon>Dikarya</taxon>
        <taxon>Ascomycota</taxon>
        <taxon>Pezizomycotina</taxon>
        <taxon>Sordariomycetes</taxon>
        <taxon>Hypocreomycetidae</taxon>
        <taxon>Glomerellales</taxon>
        <taxon>Plectosphaerellaceae</taxon>
        <taxon>Verticillium</taxon>
    </lineage>
</organism>
<evidence type="ECO:0000313" key="6">
    <source>
        <dbReference type="EMBL" id="CRK44514.1"/>
    </source>
</evidence>
<evidence type="ECO:0000256" key="2">
    <source>
        <dbReference type="SAM" id="MobiDB-lite"/>
    </source>
</evidence>
<dbReference type="InterPro" id="IPR036928">
    <property type="entry name" value="AS_sf"/>
</dbReference>
<keyword evidence="3" id="KW-0472">Membrane</keyword>
<protein>
    <submittedName>
        <fullName evidence="6">Uncharacterized protein</fullName>
    </submittedName>
</protein>
<comment type="similarity">
    <text evidence="1">Belongs to the amidase family.</text>
</comment>
<dbReference type="SUPFAM" id="SSF51735">
    <property type="entry name" value="NAD(P)-binding Rossmann-fold domains"/>
    <property type="match status" value="1"/>
</dbReference>
<dbReference type="InterPro" id="IPR036291">
    <property type="entry name" value="NAD(P)-bd_dom_sf"/>
</dbReference>
<dbReference type="PANTHER" id="PTHR11895:SF67">
    <property type="entry name" value="AMIDASE DOMAIN-CONTAINING PROTEIN"/>
    <property type="match status" value="1"/>
</dbReference>
<sequence length="1093" mass="119077">MATKKIITVFGATGQQGGSVVSAILQDAKLSSEWSIRAVTRDTTGVRQEARGPGRRDCPGNSADMGVTEPYILGEGLQADRRKKADLSDKKSVVQAIAGSEAVFAVTNYWESLNAELEVKQGKDIADAAKETGVKHFSWSSLMDVNKLTNGKLPHVYHFDGKAAVEEHTRSLGIPATFFMPGFYMTNIPGQALRADPPAHVWTLALPMPESAPIPVFDITDTGKVVKSIIQNKEKVMGKRVLGAYKYMTPKELLEEFKAVFPEAGKDATFFSLPHTAYTDILKGMGLPDFAAEEMLENMRLMDEGGYYGGASLDESHALLEDPLTSWKEFIAKAPAFKDLKRHLLFRQCNFKLASTPPYRVSNVVSVAGRSNHSTMSAPAPRRMFLYPDSVRAPNVPQRKDGGPNPRIYGWCLVAAAFFMENVGFIRRAAWKNAKFGSLRDIWDYIVTVEPRHDPAVFPLIDDASHAEVKPADHSDLEGILDQHLDQNQFARKSSMFPNTAAYYRSQYLSGELTPLDVAHAILPLIRRDTSPPGEHSVAWIEVHAELVLRAAEASTIRYNEKRSLGPLDGVPTAVKDEYDVLGYRTSQGGIHDYAEFLEVGPGARGNVGQPSWCVSKLEEAGAVIYGKLSLHEFGMDTAGYNIFHGTPRNPYDPSYYTGGSSSGCGYAVATGIVPLSMGADGGGSIRLPASFCSVFGLKPTHGRVSFYPGQNHSGTAAVRGPIASDMRSLITLYEVTSVPDPQSFFPPVKPFDFSSEGERTKVLGLPAKWISRADPEVQKICQNLIDRLVDQKGYTVVPIDIPLVAEGQIAHAITLLTDASSLVQSTKGISPANRILLALGRTTPAWDFLLAQKLRRVLMEHLSWLWQQHPGMIIVTPTSASAGWPIRNEKELKYGISDGDQAMKTMEYVWLANYCGVPSITVPAGYAMAEGKTGSAASPTVPVGLMGTGEWCSEEALLRFGLDAEDVGHDILRHPPNWVNVGRLAKQEKERTGDVPRASGGSKILAFLDIIVKLAATGALIGILVMLLKINDNLIKVVDGDDTINVGLRYSGSTPLPINAVFENGFSPLRINIENNLGEGAGRPVWIRNAVQ</sequence>
<dbReference type="Pfam" id="PF01425">
    <property type="entry name" value="Amidase"/>
    <property type="match status" value="1"/>
</dbReference>
<dbReference type="Gene3D" id="3.40.50.720">
    <property type="entry name" value="NAD(P)-binding Rossmann-like Domain"/>
    <property type="match status" value="1"/>
</dbReference>
<dbReference type="InterPro" id="IPR023631">
    <property type="entry name" value="Amidase_dom"/>
</dbReference>
<accession>A0A0G4NDQ9</accession>
<evidence type="ECO:0000313" key="7">
    <source>
        <dbReference type="Proteomes" id="UP000045706"/>
    </source>
</evidence>
<evidence type="ECO:0000256" key="3">
    <source>
        <dbReference type="SAM" id="Phobius"/>
    </source>
</evidence>
<keyword evidence="3" id="KW-0812">Transmembrane</keyword>
<evidence type="ECO:0000259" key="5">
    <source>
        <dbReference type="Pfam" id="PF05368"/>
    </source>
</evidence>
<dbReference type="InterPro" id="IPR008030">
    <property type="entry name" value="NmrA-like"/>
</dbReference>
<dbReference type="EMBL" id="CVQI01034051">
    <property type="protein sequence ID" value="CRK44514.1"/>
    <property type="molecule type" value="Genomic_DNA"/>
</dbReference>